<evidence type="ECO:0000256" key="2">
    <source>
        <dbReference type="ARBA" id="ARBA00023027"/>
    </source>
</evidence>
<dbReference type="GO" id="GO:0016491">
    <property type="term" value="F:oxidoreductase activity"/>
    <property type="evidence" value="ECO:0007669"/>
    <property type="project" value="UniProtKB-KW"/>
</dbReference>
<dbReference type="SUPFAM" id="SSF52283">
    <property type="entry name" value="Formate/glycerate dehydrogenase catalytic domain-like"/>
    <property type="match status" value="1"/>
</dbReference>
<feature type="domain" description="D-isomer specific 2-hydroxyacid dehydrogenase NAD-binding" evidence="3">
    <location>
        <begin position="101"/>
        <end position="273"/>
    </location>
</feature>
<keyword evidence="4" id="KW-0670">Pyruvate</keyword>
<dbReference type="Proteomes" id="UP000248614">
    <property type="component" value="Unassembled WGS sequence"/>
</dbReference>
<comment type="caution">
    <text evidence="4">The sequence shown here is derived from an EMBL/GenBank/DDBJ whole genome shotgun (WGS) entry which is preliminary data.</text>
</comment>
<dbReference type="Gene3D" id="3.40.50.720">
    <property type="entry name" value="NAD(P)-binding Rossmann-like Domain"/>
    <property type="match status" value="2"/>
</dbReference>
<name>A0A2W4ZL21_9SPHN</name>
<dbReference type="SUPFAM" id="SSF51735">
    <property type="entry name" value="NAD(P)-binding Rossmann-fold domains"/>
    <property type="match status" value="1"/>
</dbReference>
<evidence type="ECO:0000313" key="5">
    <source>
        <dbReference type="Proteomes" id="UP000248614"/>
    </source>
</evidence>
<dbReference type="InterPro" id="IPR036291">
    <property type="entry name" value="NAD(P)-bd_dom_sf"/>
</dbReference>
<dbReference type="InterPro" id="IPR006140">
    <property type="entry name" value="D-isomer_DH_NAD-bd"/>
</dbReference>
<gene>
    <name evidence="4" type="ORF">DI632_01550</name>
</gene>
<evidence type="ECO:0000313" key="4">
    <source>
        <dbReference type="EMBL" id="PZO80749.1"/>
    </source>
</evidence>
<protein>
    <submittedName>
        <fullName evidence="4">Glyoxylate/hydroxypyruvate reductase A</fullName>
    </submittedName>
</protein>
<keyword evidence="1" id="KW-0560">Oxidoreductase</keyword>
<proteinExistence type="predicted"/>
<reference evidence="4 5" key="1">
    <citation type="submission" date="2017-08" db="EMBL/GenBank/DDBJ databases">
        <title>Infants hospitalized years apart are colonized by the same room-sourced microbial strains.</title>
        <authorList>
            <person name="Brooks B."/>
            <person name="Olm M.R."/>
            <person name="Firek B.A."/>
            <person name="Baker R."/>
            <person name="Thomas B.C."/>
            <person name="Morowitz M.J."/>
            <person name="Banfield J.F."/>
        </authorList>
    </citation>
    <scope>NUCLEOTIDE SEQUENCE [LARGE SCALE GENOMIC DNA]</scope>
    <source>
        <strain evidence="4">S2_018_000_R3_110</strain>
    </source>
</reference>
<evidence type="ECO:0000259" key="3">
    <source>
        <dbReference type="Pfam" id="PF02826"/>
    </source>
</evidence>
<dbReference type="CDD" id="cd12164">
    <property type="entry name" value="GDH_like_2"/>
    <property type="match status" value="1"/>
</dbReference>
<organism evidence="4 5">
    <name type="scientific">Sphingomonas hengshuiensis</name>
    <dbReference type="NCBI Taxonomy" id="1609977"/>
    <lineage>
        <taxon>Bacteria</taxon>
        <taxon>Pseudomonadati</taxon>
        <taxon>Pseudomonadota</taxon>
        <taxon>Alphaproteobacteria</taxon>
        <taxon>Sphingomonadales</taxon>
        <taxon>Sphingomonadaceae</taxon>
        <taxon>Sphingomonas</taxon>
    </lineage>
</organism>
<keyword evidence="2" id="KW-0520">NAD</keyword>
<dbReference type="Pfam" id="PF02826">
    <property type="entry name" value="2-Hacid_dh_C"/>
    <property type="match status" value="1"/>
</dbReference>
<accession>A0A2W4ZL21</accession>
<evidence type="ECO:0000256" key="1">
    <source>
        <dbReference type="ARBA" id="ARBA00023002"/>
    </source>
</evidence>
<dbReference type="PANTHER" id="PTHR43333:SF1">
    <property type="entry name" value="D-ISOMER SPECIFIC 2-HYDROXYACID DEHYDROGENASE NAD-BINDING DOMAIN-CONTAINING PROTEIN"/>
    <property type="match status" value="1"/>
</dbReference>
<dbReference type="PANTHER" id="PTHR43333">
    <property type="entry name" value="2-HACID_DH_C DOMAIN-CONTAINING PROTEIN"/>
    <property type="match status" value="1"/>
</dbReference>
<dbReference type="AlphaFoldDB" id="A0A2W4ZL21"/>
<dbReference type="GO" id="GO:0051287">
    <property type="term" value="F:NAD binding"/>
    <property type="evidence" value="ECO:0007669"/>
    <property type="project" value="InterPro"/>
</dbReference>
<dbReference type="EMBL" id="QFNF01000002">
    <property type="protein sequence ID" value="PZO80749.1"/>
    <property type="molecule type" value="Genomic_DNA"/>
</dbReference>
<sequence>MALLYTAAPARGAAWAAMFAEAMPELDVRLAPDIGDPADIRYLAAWTLPPGLIETLPNLDVLFSIGAGVDQLDLSLVPRQVTVVRLVEPNLAAAMAEYVAMTVLALHRDLYAYAEQQRAGVWQPLPQVPAGERRVGIAGLGQMGSAALDALKPFGFALSGWSRSPRTLPGVTCFHGDDGLRDFAAQTDILVNLLPLTPATRGILGRALFERMPPGAAIVSAGRGGHLDAAALVEALDAGRLSRAILDVTPVEPLPAGDPLWHHPRVVVTPHVAAATDNAGSGKAVLANIRRHRAGAAMQGVVARDRGY</sequence>